<dbReference type="Proteomes" id="UP000050509">
    <property type="component" value="Unassembled WGS sequence"/>
</dbReference>
<dbReference type="AlphaFoldDB" id="A0A0P9DL60"/>
<evidence type="ECO:0000313" key="3">
    <source>
        <dbReference type="Proteomes" id="UP000050509"/>
    </source>
</evidence>
<dbReference type="EMBL" id="LJCR01000087">
    <property type="protein sequence ID" value="KPV54250.1"/>
    <property type="molecule type" value="Genomic_DNA"/>
</dbReference>
<evidence type="ECO:0000259" key="1">
    <source>
        <dbReference type="SMART" id="SM00849"/>
    </source>
</evidence>
<keyword evidence="3" id="KW-1185">Reference proteome</keyword>
<protein>
    <submittedName>
        <fullName evidence="2">Beta-lactamase</fullName>
    </submittedName>
</protein>
<feature type="domain" description="Metallo-beta-lactamase" evidence="1">
    <location>
        <begin position="17"/>
        <end position="208"/>
    </location>
</feature>
<dbReference type="InterPro" id="IPR050855">
    <property type="entry name" value="NDM-1-like"/>
</dbReference>
<dbReference type="PANTHER" id="PTHR42951">
    <property type="entry name" value="METALLO-BETA-LACTAMASE DOMAIN-CONTAINING"/>
    <property type="match status" value="1"/>
</dbReference>
<dbReference type="InterPro" id="IPR001279">
    <property type="entry name" value="Metallo-B-lactamas"/>
</dbReference>
<proteinExistence type="predicted"/>
<accession>A0A0P9DL60</accession>
<evidence type="ECO:0000313" key="2">
    <source>
        <dbReference type="EMBL" id="KPV54250.1"/>
    </source>
</evidence>
<dbReference type="CDD" id="cd07743">
    <property type="entry name" value="metallo-hydrolase-like_MBL-fold"/>
    <property type="match status" value="1"/>
</dbReference>
<reference evidence="2 3" key="1">
    <citation type="submission" date="2015-09" db="EMBL/GenBank/DDBJ databases">
        <title>Draft genome sequence of Kouleothrix aurantiaca JCM 19913.</title>
        <authorList>
            <person name="Hemp J."/>
        </authorList>
    </citation>
    <scope>NUCLEOTIDE SEQUENCE [LARGE SCALE GENOMIC DNA]</scope>
    <source>
        <strain evidence="2 3">COM-B</strain>
    </source>
</reference>
<dbReference type="PANTHER" id="PTHR42951:SF14">
    <property type="entry name" value="METALLO-BETA-LACTAMASE SUPERFAMILY PROTEIN"/>
    <property type="match status" value="1"/>
</dbReference>
<dbReference type="Gene3D" id="3.60.15.10">
    <property type="entry name" value="Ribonuclease Z/Hydroxyacylglutathione hydrolase-like"/>
    <property type="match status" value="1"/>
</dbReference>
<organism evidence="2 3">
    <name type="scientific">Kouleothrix aurantiaca</name>
    <dbReference type="NCBI Taxonomy" id="186479"/>
    <lineage>
        <taxon>Bacteria</taxon>
        <taxon>Bacillati</taxon>
        <taxon>Chloroflexota</taxon>
        <taxon>Chloroflexia</taxon>
        <taxon>Chloroflexales</taxon>
        <taxon>Roseiflexineae</taxon>
        <taxon>Roseiflexaceae</taxon>
        <taxon>Kouleothrix</taxon>
    </lineage>
</organism>
<dbReference type="SMART" id="SM00849">
    <property type="entry name" value="Lactamase_B"/>
    <property type="match status" value="1"/>
</dbReference>
<dbReference type="SUPFAM" id="SSF56281">
    <property type="entry name" value="Metallo-hydrolase/oxidoreductase"/>
    <property type="match status" value="1"/>
</dbReference>
<sequence length="301" mass="31608">MALLQPITARTFYIPGSNNLGFVATADGGAIAIDTGLDKDAGRLIRKALDEAKLPLRAIVNTHHHADHIGGNDFLVRNIPGVPVYAPPLEAALIAHPLLEPIYLSMGAQPIPALQNKWLMAKGVPVDHLIEGAQLTIAGTTLDVIALPGHSLGQIGLAFDGVCFAADGFFGPAILQKHGIPYAQDVGAQLASLGRLAARNDLYFLPGHGDLTPRDQLEELLAVNQSAIEHASATVRAALAEPGDLLAVARRVRAALGLQLAAIPQYAIFVSAVSAHLGYLAQQGQAQLVLEEDGMIWQAAG</sequence>
<name>A0A0P9DL60_9CHLR</name>
<dbReference type="Pfam" id="PF00753">
    <property type="entry name" value="Lactamase_B"/>
    <property type="match status" value="1"/>
</dbReference>
<comment type="caution">
    <text evidence="2">The sequence shown here is derived from an EMBL/GenBank/DDBJ whole genome shotgun (WGS) entry which is preliminary data.</text>
</comment>
<gene>
    <name evidence="2" type="ORF">SE17_04925</name>
</gene>
<dbReference type="InterPro" id="IPR036866">
    <property type="entry name" value="RibonucZ/Hydroxyglut_hydro"/>
</dbReference>